<evidence type="ECO:0000313" key="2">
    <source>
        <dbReference type="EMBL" id="MBG6104640.1"/>
    </source>
</evidence>
<dbReference type="RefSeq" id="WP_196923058.1">
    <property type="nucleotide sequence ID" value="NZ_JADOTY010000001.1"/>
</dbReference>
<evidence type="ECO:0000256" key="1">
    <source>
        <dbReference type="SAM" id="Phobius"/>
    </source>
</evidence>
<reference evidence="2 3" key="1">
    <citation type="submission" date="2020-11" db="EMBL/GenBank/DDBJ databases">
        <title>Sequencing the genomes of 1000 actinobacteria strains.</title>
        <authorList>
            <person name="Klenk H.-P."/>
        </authorList>
    </citation>
    <scope>NUCLEOTIDE SEQUENCE [LARGE SCALE GENOMIC DNA]</scope>
    <source>
        <strain evidence="2 3">DSM 101695</strain>
    </source>
</reference>
<evidence type="ECO:0000313" key="3">
    <source>
        <dbReference type="Proteomes" id="UP000631791"/>
    </source>
</evidence>
<comment type="caution">
    <text evidence="2">The sequence shown here is derived from an EMBL/GenBank/DDBJ whole genome shotgun (WGS) entry which is preliminary data.</text>
</comment>
<dbReference type="EMBL" id="JADOTY010000001">
    <property type="protein sequence ID" value="MBG6104640.1"/>
    <property type="molecule type" value="Genomic_DNA"/>
</dbReference>
<keyword evidence="3" id="KW-1185">Reference proteome</keyword>
<dbReference type="Proteomes" id="UP000631791">
    <property type="component" value="Unassembled WGS sequence"/>
</dbReference>
<gene>
    <name evidence="2" type="ORF">IW249_005054</name>
</gene>
<keyword evidence="1" id="KW-1133">Transmembrane helix</keyword>
<name>A0ABS0K7U0_9ACTN</name>
<feature type="transmembrane region" description="Helical" evidence="1">
    <location>
        <begin position="15"/>
        <end position="37"/>
    </location>
</feature>
<organism evidence="2 3">
    <name type="scientific">Micromonospora vinacea</name>
    <dbReference type="NCBI Taxonomy" id="709878"/>
    <lineage>
        <taxon>Bacteria</taxon>
        <taxon>Bacillati</taxon>
        <taxon>Actinomycetota</taxon>
        <taxon>Actinomycetes</taxon>
        <taxon>Micromonosporales</taxon>
        <taxon>Micromonosporaceae</taxon>
        <taxon>Micromonospora</taxon>
    </lineage>
</organism>
<keyword evidence="1" id="KW-0812">Transmembrane</keyword>
<protein>
    <submittedName>
        <fullName evidence="2">Uncharacterized protein</fullName>
    </submittedName>
</protein>
<keyword evidence="1" id="KW-0472">Membrane</keyword>
<sequence>MRSADLPTSYRTTRLAILVLTFAAAMALVAWSVWVGLPQAISRTMADVLRASWWVWSPLS</sequence>
<accession>A0ABS0K7U0</accession>
<proteinExistence type="predicted"/>